<dbReference type="EMBL" id="FQUZ01000011">
    <property type="protein sequence ID" value="SHF01561.1"/>
    <property type="molecule type" value="Genomic_DNA"/>
</dbReference>
<dbReference type="OrthoDB" id="9804944at2"/>
<dbReference type="Proteomes" id="UP000184327">
    <property type="component" value="Unassembled WGS sequence"/>
</dbReference>
<keyword evidence="3" id="KW-1185">Reference proteome</keyword>
<feature type="domain" description="VOC" evidence="1">
    <location>
        <begin position="9"/>
        <end position="124"/>
    </location>
</feature>
<organism evidence="2 3">
    <name type="scientific">Lampropedia hyalina DSM 16112</name>
    <dbReference type="NCBI Taxonomy" id="1122156"/>
    <lineage>
        <taxon>Bacteria</taxon>
        <taxon>Pseudomonadati</taxon>
        <taxon>Pseudomonadota</taxon>
        <taxon>Betaproteobacteria</taxon>
        <taxon>Burkholderiales</taxon>
        <taxon>Comamonadaceae</taxon>
        <taxon>Lampropedia</taxon>
    </lineage>
</organism>
<gene>
    <name evidence="2" type="ORF">SAMN02745117_01192</name>
</gene>
<dbReference type="InterPro" id="IPR029068">
    <property type="entry name" value="Glyas_Bleomycin-R_OHBP_Dase"/>
</dbReference>
<dbReference type="STRING" id="1122156.SAMN02745117_01192"/>
<dbReference type="InterPro" id="IPR004360">
    <property type="entry name" value="Glyas_Fos-R_dOase_dom"/>
</dbReference>
<evidence type="ECO:0000313" key="2">
    <source>
        <dbReference type="EMBL" id="SHF01561.1"/>
    </source>
</evidence>
<feature type="domain" description="VOC" evidence="1">
    <location>
        <begin position="154"/>
        <end position="274"/>
    </location>
</feature>
<reference evidence="2 3" key="1">
    <citation type="submission" date="2016-11" db="EMBL/GenBank/DDBJ databases">
        <authorList>
            <person name="Jaros S."/>
            <person name="Januszkiewicz K."/>
            <person name="Wedrychowicz H."/>
        </authorList>
    </citation>
    <scope>NUCLEOTIDE SEQUENCE [LARGE SCALE GENOMIC DNA]</scope>
    <source>
        <strain evidence="2 3">DSM 16112</strain>
    </source>
</reference>
<evidence type="ECO:0000313" key="3">
    <source>
        <dbReference type="Proteomes" id="UP000184327"/>
    </source>
</evidence>
<proteinExistence type="predicted"/>
<keyword evidence="2" id="KW-0223">Dioxygenase</keyword>
<dbReference type="SUPFAM" id="SSF54593">
    <property type="entry name" value="Glyoxalase/Bleomycin resistance protein/Dihydroxybiphenyl dioxygenase"/>
    <property type="match status" value="1"/>
</dbReference>
<accession>A0A1M4Y723</accession>
<protein>
    <submittedName>
        <fullName evidence="2">Catechol 2,3-dioxygenase</fullName>
    </submittedName>
</protein>
<dbReference type="Pfam" id="PF00903">
    <property type="entry name" value="Glyoxalase"/>
    <property type="match status" value="2"/>
</dbReference>
<evidence type="ECO:0000259" key="1">
    <source>
        <dbReference type="PROSITE" id="PS51819"/>
    </source>
</evidence>
<name>A0A1M4Y723_9BURK</name>
<sequence length="332" mass="36868">MSHQDNRFEIAHLARAELLTPVPEKTEWFFTELLGMYVTKREGQSVYLRSYEDPYQWSLKITEAPSAGLGHLGVRTTSAAALDRRADALKADSVNLSWGENEFGYGKTLHFQTPDGHGVSAFWEVEKYVAPPALQSKILTRPSRKPLKGVPVKRLDHINLMASDITPVRRSFERHLGYRTTESVLNGNVEVGAWMTTNLLGHEIATMRDSTGARGRLHHLAFFYGSLQHNTDAAEMFREYDIEIEVGPDIHGITQGAFLYVMEPGGNRIELFGNTGILHLDPDADTKVWDFNDFDVGLAIGGAKLPPTYFTYGTGGTLSAEAQADLSRLASV</sequence>
<dbReference type="RefSeq" id="WP_073355777.1">
    <property type="nucleotide sequence ID" value="NZ_FQUZ01000011.1"/>
</dbReference>
<dbReference type="AlphaFoldDB" id="A0A1M4Y723"/>
<dbReference type="Gene3D" id="3.10.180.10">
    <property type="entry name" value="2,3-Dihydroxybiphenyl 1,2-Dioxygenase, domain 1"/>
    <property type="match status" value="2"/>
</dbReference>
<dbReference type="GO" id="GO:0051213">
    <property type="term" value="F:dioxygenase activity"/>
    <property type="evidence" value="ECO:0007669"/>
    <property type="project" value="UniProtKB-KW"/>
</dbReference>
<dbReference type="PROSITE" id="PS51819">
    <property type="entry name" value="VOC"/>
    <property type="match status" value="2"/>
</dbReference>
<dbReference type="InterPro" id="IPR037523">
    <property type="entry name" value="VOC_core"/>
</dbReference>
<keyword evidence="2" id="KW-0560">Oxidoreductase</keyword>